<keyword evidence="1" id="KW-0812">Transmembrane</keyword>
<dbReference type="SUPFAM" id="SSF81333">
    <property type="entry name" value="F1F0 ATP synthase subunit C"/>
    <property type="match status" value="1"/>
</dbReference>
<keyword evidence="3" id="KW-1185">Reference proteome</keyword>
<organism evidence="2 3">
    <name type="scientific">Sphagnum jensenii</name>
    <dbReference type="NCBI Taxonomy" id="128206"/>
    <lineage>
        <taxon>Eukaryota</taxon>
        <taxon>Viridiplantae</taxon>
        <taxon>Streptophyta</taxon>
        <taxon>Embryophyta</taxon>
        <taxon>Bryophyta</taxon>
        <taxon>Sphagnophytina</taxon>
        <taxon>Sphagnopsida</taxon>
        <taxon>Sphagnales</taxon>
        <taxon>Sphagnaceae</taxon>
        <taxon>Sphagnum</taxon>
    </lineage>
</organism>
<evidence type="ECO:0000313" key="2">
    <source>
        <dbReference type="EMBL" id="CAK9253822.1"/>
    </source>
</evidence>
<keyword evidence="1" id="KW-0472">Membrane</keyword>
<accession>A0ABP0VHB0</accession>
<comment type="caution">
    <text evidence="2">The sequence shown here is derived from an EMBL/GenBank/DDBJ whole genome shotgun (WGS) entry which is preliminary data.</text>
</comment>
<reference evidence="2" key="1">
    <citation type="submission" date="2024-02" db="EMBL/GenBank/DDBJ databases">
        <authorList>
            <consortium name="ELIXIR-Norway"/>
            <consortium name="Elixir Norway"/>
        </authorList>
    </citation>
    <scope>NUCLEOTIDE SEQUENCE</scope>
</reference>
<dbReference type="EMBL" id="CAXAQS010000937">
    <property type="protein sequence ID" value="CAK9253822.1"/>
    <property type="molecule type" value="Genomic_DNA"/>
</dbReference>
<feature type="transmembrane region" description="Helical" evidence="1">
    <location>
        <begin position="43"/>
        <end position="60"/>
    </location>
</feature>
<evidence type="ECO:0000313" key="3">
    <source>
        <dbReference type="Proteomes" id="UP001497444"/>
    </source>
</evidence>
<dbReference type="InterPro" id="IPR035921">
    <property type="entry name" value="F/V-ATP_Csub_sf"/>
</dbReference>
<dbReference type="Proteomes" id="UP001497444">
    <property type="component" value="Unassembled WGS sequence"/>
</dbReference>
<proteinExistence type="predicted"/>
<evidence type="ECO:0000256" key="1">
    <source>
        <dbReference type="SAM" id="Phobius"/>
    </source>
</evidence>
<name>A0ABP0VHB0_9BRYO</name>
<gene>
    <name evidence="2" type="ORF">CSSPJE1EN1_LOCUS29200</name>
</gene>
<protein>
    <submittedName>
        <fullName evidence="2">Uncharacterized protein</fullName>
    </submittedName>
</protein>
<keyword evidence="1" id="KW-1133">Transmembrane helix</keyword>
<sequence length="61" mass="6652">MNPLIFVASIIAVRLAIRLVFIKTGIGQDIVTSQVVEAFMETLTIYGLVVALTPLFANLFV</sequence>